<dbReference type="GO" id="GO:0043138">
    <property type="term" value="F:3'-5' DNA helicase activity"/>
    <property type="evidence" value="ECO:0007669"/>
    <property type="project" value="UniProtKB-EC"/>
</dbReference>
<evidence type="ECO:0000259" key="13">
    <source>
        <dbReference type="PROSITE" id="PS50967"/>
    </source>
</evidence>
<keyword evidence="3 11" id="KW-0547">Nucleotide-binding</keyword>
<dbReference type="InterPro" id="IPR002121">
    <property type="entry name" value="HRDC_dom"/>
</dbReference>
<evidence type="ECO:0000256" key="4">
    <source>
        <dbReference type="ARBA" id="ARBA00022801"/>
    </source>
</evidence>
<evidence type="ECO:0000256" key="11">
    <source>
        <dbReference type="RuleBase" id="RU364117"/>
    </source>
</evidence>
<dbReference type="SUPFAM" id="SSF47819">
    <property type="entry name" value="HRDC-like"/>
    <property type="match status" value="1"/>
</dbReference>
<dbReference type="InterPro" id="IPR036388">
    <property type="entry name" value="WH-like_DNA-bd_sf"/>
</dbReference>
<dbReference type="NCBIfam" id="TIGR00614">
    <property type="entry name" value="recQ_fam"/>
    <property type="match status" value="1"/>
</dbReference>
<evidence type="ECO:0000256" key="9">
    <source>
        <dbReference type="ARBA" id="ARBA00034617"/>
    </source>
</evidence>
<comment type="catalytic activity">
    <reaction evidence="10 11">
        <text>ATP + H2O = ADP + phosphate + H(+)</text>
        <dbReference type="Rhea" id="RHEA:13065"/>
        <dbReference type="ChEBI" id="CHEBI:15377"/>
        <dbReference type="ChEBI" id="CHEBI:15378"/>
        <dbReference type="ChEBI" id="CHEBI:30616"/>
        <dbReference type="ChEBI" id="CHEBI:43474"/>
        <dbReference type="ChEBI" id="CHEBI:456216"/>
    </reaction>
</comment>
<dbReference type="PANTHER" id="PTHR13710">
    <property type="entry name" value="DNA HELICASE RECQ FAMILY MEMBER"/>
    <property type="match status" value="1"/>
</dbReference>
<dbReference type="Pfam" id="PF00570">
    <property type="entry name" value="HRDC"/>
    <property type="match status" value="1"/>
</dbReference>
<dbReference type="Pfam" id="PF16124">
    <property type="entry name" value="RecQ_Zn_bind"/>
    <property type="match status" value="1"/>
</dbReference>
<dbReference type="GO" id="GO:0000724">
    <property type="term" value="P:double-strand break repair via homologous recombination"/>
    <property type="evidence" value="ECO:0007669"/>
    <property type="project" value="TreeGrafter"/>
</dbReference>
<keyword evidence="8" id="KW-0413">Isomerase</keyword>
<dbReference type="Gene3D" id="1.10.150.80">
    <property type="entry name" value="HRDC domain"/>
    <property type="match status" value="1"/>
</dbReference>
<evidence type="ECO:0000313" key="17">
    <source>
        <dbReference type="Proteomes" id="UP001168821"/>
    </source>
</evidence>
<dbReference type="GO" id="GO:0016787">
    <property type="term" value="F:hydrolase activity"/>
    <property type="evidence" value="ECO:0007669"/>
    <property type="project" value="UniProtKB-KW"/>
</dbReference>
<dbReference type="PROSITE" id="PS51192">
    <property type="entry name" value="HELICASE_ATP_BIND_1"/>
    <property type="match status" value="1"/>
</dbReference>
<keyword evidence="7" id="KW-0238">DNA-binding</keyword>
<dbReference type="AlphaFoldDB" id="A0AA38HT44"/>
<dbReference type="InterPro" id="IPR032284">
    <property type="entry name" value="RecQ_Zn-bd"/>
</dbReference>
<dbReference type="GO" id="GO:0003677">
    <property type="term" value="F:DNA binding"/>
    <property type="evidence" value="ECO:0007669"/>
    <property type="project" value="UniProtKB-KW"/>
</dbReference>
<dbReference type="FunFam" id="3.40.50.300:FF:001389">
    <property type="entry name" value="ATP-dependent DNA helicase RecQ"/>
    <property type="match status" value="1"/>
</dbReference>
<name>A0AA38HT44_9CUCU</name>
<dbReference type="EC" id="5.6.2.4" evidence="11"/>
<sequence length="947" mass="106901">MDLSDIDDDILDQFMDSFTEECQKEVKPELSKLEIKKDPGPEHIQVLLNYFGHQNFRPMQWEIISAIIYNRRDVCAVMSTGYGKSLCFQFPSTFLSGITLVISPLIALMEDQVLSLEVSNIPACLLGTAQKKQKAVVEDIFKNKYSLVYLTPEFCTGDYGADLLKKMSTELSVVLIAIDEAHCISSWGHDFRHQYRQLGTLRTIFAEVPIIAVTATATSRVRQDIITNLKLRNPLHICTGFDRPNIYFEVNMKSSGGVFKDLNKFMSYEGATWKFSGSTIIYCITRKETEELATILKGSGIKCLPYHAGLSIDTREETHRLFVKDKVDVIVATIAFGMGIDKPDIRNVIHYGCSKSIESYYQEVGRAGRDGLPAHCATFYANGDFRILRCLNSTSSGSLEQKEASLKKIEEYFMTRKCRRRFILEHFEDKVDHLDKPRKTCCDICTKILCDARTDCEKYEGIDENGCYDFTKDAKTFLKAVSVFNSAKFGLGIYILFLRGSNSSKLHERERKHEFFGSGKNRSEAWWQAIAKLLVQEKYLLEKTEKTSMGFTYVAISLSDKGRGMISSDEKLVIPPTSTIVKLLKPKSNPQKTSSVWISSTQKPTIAPSTSKKPVPETTETQAEIDKRMALYRKLLEQRGEIASQLDCMPYMVASNAALMTMSKLRPATLPELRSLNLDGFTEAKINKFGDIFLEVITGTSRQVSSGRKLSIKEILGRNPLPEVSMGLTAQVSCTMIESGLTVGEIAEKRSVTKGTIVSHLLLGIKFGYPIKMAELGVTEENRDVIVKVYRKFCMTGFTPVKLTPLKEQCPPEITFDDIRTVLAYLQVRCHLEKLNIPYQEFEDFQYNEVDSEGCSDKDWVVKSEIKDFPQTQPEVTESPAKKIKTEFDVSDYDDILGSPPKSPAPNKCDEGNTKPTSEEPTQTTIVNRNVKSKKKVLPPWFTIRKH</sequence>
<dbReference type="Gene3D" id="3.40.50.300">
    <property type="entry name" value="P-loop containing nucleotide triphosphate hydrolases"/>
    <property type="match status" value="2"/>
</dbReference>
<evidence type="ECO:0000256" key="7">
    <source>
        <dbReference type="ARBA" id="ARBA00023125"/>
    </source>
</evidence>
<dbReference type="GO" id="GO:0009378">
    <property type="term" value="F:four-way junction helicase activity"/>
    <property type="evidence" value="ECO:0007669"/>
    <property type="project" value="TreeGrafter"/>
</dbReference>
<organism evidence="16 17">
    <name type="scientific">Zophobas morio</name>
    <dbReference type="NCBI Taxonomy" id="2755281"/>
    <lineage>
        <taxon>Eukaryota</taxon>
        <taxon>Metazoa</taxon>
        <taxon>Ecdysozoa</taxon>
        <taxon>Arthropoda</taxon>
        <taxon>Hexapoda</taxon>
        <taxon>Insecta</taxon>
        <taxon>Pterygota</taxon>
        <taxon>Neoptera</taxon>
        <taxon>Endopterygota</taxon>
        <taxon>Coleoptera</taxon>
        <taxon>Polyphaga</taxon>
        <taxon>Cucujiformia</taxon>
        <taxon>Tenebrionidae</taxon>
        <taxon>Zophobas</taxon>
    </lineage>
</organism>
<dbReference type="SMART" id="SM00487">
    <property type="entry name" value="DEXDc"/>
    <property type="match status" value="1"/>
</dbReference>
<dbReference type="SUPFAM" id="SSF52540">
    <property type="entry name" value="P-loop containing nucleoside triphosphate hydrolases"/>
    <property type="match status" value="1"/>
</dbReference>
<reference evidence="16" key="1">
    <citation type="journal article" date="2023" name="G3 (Bethesda)">
        <title>Whole genome assemblies of Zophobas morio and Tenebrio molitor.</title>
        <authorList>
            <person name="Kaur S."/>
            <person name="Stinson S.A."/>
            <person name="diCenzo G.C."/>
        </authorList>
    </citation>
    <scope>NUCLEOTIDE SEQUENCE</scope>
    <source>
        <strain evidence="16">QUZm001</strain>
    </source>
</reference>
<feature type="region of interest" description="Disordered" evidence="12">
    <location>
        <begin position="592"/>
        <end position="622"/>
    </location>
</feature>
<keyword evidence="11" id="KW-0539">Nucleus</keyword>
<keyword evidence="6 11" id="KW-0067">ATP-binding</keyword>
<dbReference type="CDD" id="cd18794">
    <property type="entry name" value="SF2_C_RecQ"/>
    <property type="match status" value="1"/>
</dbReference>
<dbReference type="GO" id="GO:0000723">
    <property type="term" value="P:telomere maintenance"/>
    <property type="evidence" value="ECO:0007669"/>
    <property type="project" value="TreeGrafter"/>
</dbReference>
<dbReference type="Pfam" id="PF09382">
    <property type="entry name" value="RQC"/>
    <property type="match status" value="1"/>
</dbReference>
<proteinExistence type="inferred from homology"/>
<evidence type="ECO:0000256" key="6">
    <source>
        <dbReference type="ARBA" id="ARBA00022840"/>
    </source>
</evidence>
<feature type="domain" description="HRDC" evidence="13">
    <location>
        <begin position="625"/>
        <end position="707"/>
    </location>
</feature>
<evidence type="ECO:0000256" key="8">
    <source>
        <dbReference type="ARBA" id="ARBA00023235"/>
    </source>
</evidence>
<keyword evidence="5 11" id="KW-0347">Helicase</keyword>
<evidence type="ECO:0000259" key="15">
    <source>
        <dbReference type="PROSITE" id="PS51194"/>
    </source>
</evidence>
<dbReference type="PROSITE" id="PS51194">
    <property type="entry name" value="HELICASE_CTER"/>
    <property type="match status" value="1"/>
</dbReference>
<protein>
    <recommendedName>
        <fullName evidence="11">ATP-dependent DNA helicase</fullName>
        <ecNumber evidence="11">5.6.2.4</ecNumber>
    </recommendedName>
</protein>
<feature type="domain" description="Helicase ATP-binding" evidence="14">
    <location>
        <begin position="65"/>
        <end position="235"/>
    </location>
</feature>
<evidence type="ECO:0000256" key="10">
    <source>
        <dbReference type="ARBA" id="ARBA00049360"/>
    </source>
</evidence>
<evidence type="ECO:0000256" key="2">
    <source>
        <dbReference type="ARBA" id="ARBA00005446"/>
    </source>
</evidence>
<dbReference type="Gene3D" id="1.10.10.10">
    <property type="entry name" value="Winged helix-like DNA-binding domain superfamily/Winged helix DNA-binding domain"/>
    <property type="match status" value="1"/>
</dbReference>
<comment type="similarity">
    <text evidence="2 11">Belongs to the helicase family. RecQ subfamily.</text>
</comment>
<comment type="catalytic activity">
    <reaction evidence="9 11">
        <text>Couples ATP hydrolysis with the unwinding of duplex DNA by translocating in the 3'-5' direction.</text>
        <dbReference type="EC" id="5.6.2.4"/>
    </reaction>
</comment>
<dbReference type="Pfam" id="PF00271">
    <property type="entry name" value="Helicase_C"/>
    <property type="match status" value="1"/>
</dbReference>
<feature type="compositionally biased region" description="Polar residues" evidence="12">
    <location>
        <begin position="914"/>
        <end position="928"/>
    </location>
</feature>
<gene>
    <name evidence="16" type="ORF">Zmor_025928</name>
</gene>
<dbReference type="SMART" id="SM00341">
    <property type="entry name" value="HRDC"/>
    <property type="match status" value="1"/>
</dbReference>
<feature type="domain" description="Helicase C-terminal" evidence="15">
    <location>
        <begin position="261"/>
        <end position="410"/>
    </location>
</feature>
<dbReference type="SMART" id="SM00956">
    <property type="entry name" value="RQC"/>
    <property type="match status" value="1"/>
</dbReference>
<dbReference type="InterPro" id="IPR014001">
    <property type="entry name" value="Helicase_ATP-bd"/>
</dbReference>
<dbReference type="Pfam" id="PF14493">
    <property type="entry name" value="HTH_40"/>
    <property type="match status" value="1"/>
</dbReference>
<dbReference type="InterPro" id="IPR044876">
    <property type="entry name" value="HRDC_dom_sf"/>
</dbReference>
<dbReference type="Proteomes" id="UP001168821">
    <property type="component" value="Unassembled WGS sequence"/>
</dbReference>
<comment type="caution">
    <text evidence="16">The sequence shown here is derived from an EMBL/GenBank/DDBJ whole genome shotgun (WGS) entry which is preliminary data.</text>
</comment>
<dbReference type="SUPFAM" id="SSF46785">
    <property type="entry name" value="Winged helix' DNA-binding domain"/>
    <property type="match status" value="1"/>
</dbReference>
<dbReference type="GO" id="GO:0006260">
    <property type="term" value="P:DNA replication"/>
    <property type="evidence" value="ECO:0007669"/>
    <property type="project" value="InterPro"/>
</dbReference>
<dbReference type="GO" id="GO:0005654">
    <property type="term" value="C:nucleoplasm"/>
    <property type="evidence" value="ECO:0007669"/>
    <property type="project" value="TreeGrafter"/>
</dbReference>
<comment type="cofactor">
    <cofactor evidence="1">
        <name>Zn(2+)</name>
        <dbReference type="ChEBI" id="CHEBI:29105"/>
    </cofactor>
</comment>
<dbReference type="InterPro" id="IPR036390">
    <property type="entry name" value="WH_DNA-bd_sf"/>
</dbReference>
<evidence type="ECO:0000256" key="12">
    <source>
        <dbReference type="SAM" id="MobiDB-lite"/>
    </source>
</evidence>
<evidence type="ECO:0000256" key="5">
    <source>
        <dbReference type="ARBA" id="ARBA00022806"/>
    </source>
</evidence>
<dbReference type="InterPro" id="IPR010997">
    <property type="entry name" value="HRDC-like_sf"/>
</dbReference>
<dbReference type="EMBL" id="JALNTZ010000008">
    <property type="protein sequence ID" value="KAJ3643204.1"/>
    <property type="molecule type" value="Genomic_DNA"/>
</dbReference>
<dbReference type="InterPro" id="IPR029491">
    <property type="entry name" value="Helicase_HTH"/>
</dbReference>
<evidence type="ECO:0000313" key="16">
    <source>
        <dbReference type="EMBL" id="KAJ3643204.1"/>
    </source>
</evidence>
<dbReference type="InterPro" id="IPR018982">
    <property type="entry name" value="RQC_domain"/>
</dbReference>
<evidence type="ECO:0000256" key="1">
    <source>
        <dbReference type="ARBA" id="ARBA00001947"/>
    </source>
</evidence>
<accession>A0AA38HT44</accession>
<feature type="region of interest" description="Disordered" evidence="12">
    <location>
        <begin position="892"/>
        <end position="928"/>
    </location>
</feature>
<evidence type="ECO:0000256" key="3">
    <source>
        <dbReference type="ARBA" id="ARBA00022741"/>
    </source>
</evidence>
<dbReference type="InterPro" id="IPR011545">
    <property type="entry name" value="DEAD/DEAH_box_helicase_dom"/>
</dbReference>
<keyword evidence="4 11" id="KW-0378">Hydrolase</keyword>
<dbReference type="InterPro" id="IPR001650">
    <property type="entry name" value="Helicase_C-like"/>
</dbReference>
<dbReference type="GO" id="GO:0005737">
    <property type="term" value="C:cytoplasm"/>
    <property type="evidence" value="ECO:0007669"/>
    <property type="project" value="TreeGrafter"/>
</dbReference>
<dbReference type="GO" id="GO:0005694">
    <property type="term" value="C:chromosome"/>
    <property type="evidence" value="ECO:0007669"/>
    <property type="project" value="TreeGrafter"/>
</dbReference>
<dbReference type="InterPro" id="IPR004589">
    <property type="entry name" value="DNA_helicase_ATP-dep_RecQ"/>
</dbReference>
<dbReference type="GO" id="GO:0005524">
    <property type="term" value="F:ATP binding"/>
    <property type="evidence" value="ECO:0007669"/>
    <property type="project" value="UniProtKB-KW"/>
</dbReference>
<dbReference type="SMART" id="SM00490">
    <property type="entry name" value="HELICc"/>
    <property type="match status" value="1"/>
</dbReference>
<dbReference type="PROSITE" id="PS50967">
    <property type="entry name" value="HRDC"/>
    <property type="match status" value="1"/>
</dbReference>
<dbReference type="Pfam" id="PF00270">
    <property type="entry name" value="DEAD"/>
    <property type="match status" value="1"/>
</dbReference>
<dbReference type="PANTHER" id="PTHR13710:SF120">
    <property type="entry name" value="BIFUNCTIONAL 3'-5' EXONUCLEASE_ATP-DEPENDENT HELICASE WRN"/>
    <property type="match status" value="1"/>
</dbReference>
<comment type="subcellular location">
    <subcellularLocation>
        <location evidence="11">Nucleus</location>
    </subcellularLocation>
</comment>
<dbReference type="InterPro" id="IPR027417">
    <property type="entry name" value="P-loop_NTPase"/>
</dbReference>
<keyword evidence="17" id="KW-1185">Reference proteome</keyword>
<evidence type="ECO:0000259" key="14">
    <source>
        <dbReference type="PROSITE" id="PS51192"/>
    </source>
</evidence>